<evidence type="ECO:0000256" key="1">
    <source>
        <dbReference type="ARBA" id="ARBA00004298"/>
    </source>
</evidence>
<dbReference type="PANTHER" id="PTHR13099:SF0">
    <property type="entry name" value="NADH DEHYDROGENASE [UBIQUINONE] 1 SUBUNIT C2-RELATED"/>
    <property type="match status" value="1"/>
</dbReference>
<evidence type="ECO:0000256" key="9">
    <source>
        <dbReference type="ARBA" id="ARBA00023128"/>
    </source>
</evidence>
<evidence type="ECO:0000256" key="2">
    <source>
        <dbReference type="ARBA" id="ARBA00008674"/>
    </source>
</evidence>
<accession>A0A0P4VMY5</accession>
<dbReference type="AlphaFoldDB" id="A0A0P4VMY5"/>
<reference evidence="13" key="1">
    <citation type="journal article" date="2016" name="PLoS Negl. Trop. Dis.">
        <title>A Deep Insight into the Sialome of Rhodnius neglectus, a Vector of Chagas Disease.</title>
        <authorList>
            <person name="Santiago P.B."/>
            <person name="Assumpcao T.C."/>
            <person name="Araujo C.N."/>
            <person name="Bastos I.M."/>
            <person name="Neves D."/>
            <person name="Silva I.G."/>
            <person name="Charneau S."/>
            <person name="Queiroz R.M."/>
            <person name="Raiol T."/>
            <person name="Oliveira J.V."/>
            <person name="Sousa M.V."/>
            <person name="Calvo E."/>
            <person name="Ribeiro J.M."/>
            <person name="Santana J.M."/>
        </authorList>
    </citation>
    <scope>NUCLEOTIDE SEQUENCE</scope>
    <source>
        <tissue evidence="13">Salivary glands</tissue>
    </source>
</reference>
<dbReference type="PANTHER" id="PTHR13099">
    <property type="entry name" value="NADH-UBIQUINONE OXIDOREDUCTASE SUBUNIT B14.5B"/>
    <property type="match status" value="1"/>
</dbReference>
<feature type="transmembrane region" description="Helical" evidence="12">
    <location>
        <begin position="25"/>
        <end position="42"/>
    </location>
</feature>
<keyword evidence="13" id="KW-0830">Ubiquinone</keyword>
<dbReference type="PIRSF" id="PIRSF017834">
    <property type="entry name" value="NADH-UbQ_OxRdtase_b14.5b"/>
    <property type="match status" value="1"/>
</dbReference>
<comment type="subcellular location">
    <subcellularLocation>
        <location evidence="1">Mitochondrion inner membrane</location>
        <topology evidence="1">Single-pass membrane protein</topology>
        <orientation evidence="1">Matrix side</orientation>
    </subcellularLocation>
</comment>
<keyword evidence="4 11" id="KW-0679">Respiratory chain</keyword>
<evidence type="ECO:0000256" key="3">
    <source>
        <dbReference type="ARBA" id="ARBA00022448"/>
    </source>
</evidence>
<keyword evidence="5 12" id="KW-0812">Transmembrane</keyword>
<evidence type="ECO:0000313" key="13">
    <source>
        <dbReference type="EMBL" id="JAI55943.1"/>
    </source>
</evidence>
<dbReference type="GO" id="GO:0005743">
    <property type="term" value="C:mitochondrial inner membrane"/>
    <property type="evidence" value="ECO:0007669"/>
    <property type="project" value="UniProtKB-SubCell"/>
</dbReference>
<evidence type="ECO:0000256" key="6">
    <source>
        <dbReference type="ARBA" id="ARBA00022792"/>
    </source>
</evidence>
<dbReference type="Pfam" id="PF06374">
    <property type="entry name" value="NDUF_C2"/>
    <property type="match status" value="1"/>
</dbReference>
<comment type="similarity">
    <text evidence="2 11">Belongs to the complex I NDUFC2 subunit family.</text>
</comment>
<evidence type="ECO:0000256" key="5">
    <source>
        <dbReference type="ARBA" id="ARBA00022692"/>
    </source>
</evidence>
<evidence type="ECO:0000256" key="8">
    <source>
        <dbReference type="ARBA" id="ARBA00022989"/>
    </source>
</evidence>
<evidence type="ECO:0000256" key="11">
    <source>
        <dbReference type="PIRNR" id="PIRNR017834"/>
    </source>
</evidence>
<dbReference type="InterPro" id="IPR009423">
    <property type="entry name" value="NDUC2"/>
</dbReference>
<keyword evidence="6 11" id="KW-0999">Mitochondrion inner membrane</keyword>
<comment type="function">
    <text evidence="11">Accessory subunit of the mitochondrial membrane respiratory chain NADH dehydrogenase (Complex I), that is believed not to be involved in catalysis. Complex I functions in the transfer of electrons from NADH to the respiratory chain. The immediate electron acceptor for the enzyme is believed to be ubiquinone.</text>
</comment>
<keyword evidence="7 11" id="KW-0249">Electron transport</keyword>
<keyword evidence="3 11" id="KW-0813">Transport</keyword>
<keyword evidence="9 11" id="KW-0496">Mitochondrion</keyword>
<keyword evidence="8 12" id="KW-1133">Transmembrane helix</keyword>
<sequence length="116" mass="13113">MAAVPDPRTLLLPDPDEVPSVLKDTFIPSVAAGIATVAVYAANAGTRRPRYSGIYWYPIAALIGYGVTSYFQEKHYQFNSEKDAILRHYIELHPEDFPMPERKKVGEIFTSWTPIR</sequence>
<evidence type="ECO:0000256" key="12">
    <source>
        <dbReference type="SAM" id="Phobius"/>
    </source>
</evidence>
<evidence type="ECO:0000256" key="7">
    <source>
        <dbReference type="ARBA" id="ARBA00022982"/>
    </source>
</evidence>
<keyword evidence="10 11" id="KW-0472">Membrane</keyword>
<dbReference type="GO" id="GO:0006120">
    <property type="term" value="P:mitochondrial electron transport, NADH to ubiquinone"/>
    <property type="evidence" value="ECO:0007669"/>
    <property type="project" value="InterPro"/>
</dbReference>
<protein>
    <recommendedName>
        <fullName evidence="11">NADH dehydrogenase [ubiquinone] 1 subunit C2</fullName>
    </recommendedName>
</protein>
<proteinExistence type="evidence at transcript level"/>
<evidence type="ECO:0000256" key="4">
    <source>
        <dbReference type="ARBA" id="ARBA00022660"/>
    </source>
</evidence>
<dbReference type="EMBL" id="GDKW01000652">
    <property type="protein sequence ID" value="JAI55943.1"/>
    <property type="molecule type" value="mRNA"/>
</dbReference>
<name>A0A0P4VMY5_9HEMI</name>
<organism evidence="13">
    <name type="scientific">Rhodnius neglectus</name>
    <dbReference type="NCBI Taxonomy" id="72488"/>
    <lineage>
        <taxon>Eukaryota</taxon>
        <taxon>Metazoa</taxon>
        <taxon>Ecdysozoa</taxon>
        <taxon>Arthropoda</taxon>
        <taxon>Hexapoda</taxon>
        <taxon>Insecta</taxon>
        <taxon>Pterygota</taxon>
        <taxon>Neoptera</taxon>
        <taxon>Paraneoptera</taxon>
        <taxon>Hemiptera</taxon>
        <taxon>Heteroptera</taxon>
        <taxon>Panheteroptera</taxon>
        <taxon>Cimicomorpha</taxon>
        <taxon>Reduviidae</taxon>
        <taxon>Triatominae</taxon>
        <taxon>Rhodnius</taxon>
    </lineage>
</organism>
<feature type="transmembrane region" description="Helical" evidence="12">
    <location>
        <begin position="54"/>
        <end position="71"/>
    </location>
</feature>
<evidence type="ECO:0000256" key="10">
    <source>
        <dbReference type="ARBA" id="ARBA00023136"/>
    </source>
</evidence>